<evidence type="ECO:0000256" key="2">
    <source>
        <dbReference type="SAM" id="MobiDB-lite"/>
    </source>
</evidence>
<feature type="coiled-coil region" evidence="1">
    <location>
        <begin position="647"/>
        <end position="681"/>
    </location>
</feature>
<comment type="caution">
    <text evidence="3">The sequence shown here is derived from an EMBL/GenBank/DDBJ whole genome shotgun (WGS) entry which is preliminary data.</text>
</comment>
<keyword evidence="1" id="KW-0175">Coiled coil</keyword>
<feature type="region of interest" description="Disordered" evidence="2">
    <location>
        <begin position="338"/>
        <end position="375"/>
    </location>
</feature>
<name>A0A9Q1R8E2_9SOLA</name>
<sequence length="926" mass="105561">MLRHLAKTHLSYYTLLVEGEYLFLSLYASIMGSSEVLENGAVINGNGIKSCGDDGVERMMNGGFEQMVNGAKENENLGDEILEDFDTYWEDVNDRLMVSRMVSDSVIKGIVSAVEQEAAERLVAKDMELANLKEYLRFPDSGLSKTESLGSPVSQDELESMNFQKLMALSDVFMEHDKMGDILDGLRSSAKDEFKKLKKSIDELRGSNSIRNMSSLSEMVGLEGILREKESGSCVQLDKTLNNLKMMVDTIFKRMDDMLQLFKTSPGQWQEEHLTEMEIEAMVMRSVIRNVQEDFEYKLWDQYDKLCGDRNEKLNDISSLRTELDTVLKSLSSSETGYMTSRGSHDADVFTRSTSSEHVTSSNWDGNEKMKDSKTDIPENFDAATLKHMSKEEMVTYFNNRMTMMKRNHESILQKRTDEYFHLRADYLNLRGGSVVPHKKDKSESDILRKKIPEIIFKLDDILVENEKHPAFTQETLSFGYLKDRLDSLLSENHQLKDLLKDKKNEVKSLLSQVSDATEKRLQHSLAEADMIKQIGDLNLAMKESLIDASVREEVYNCFLRDLSWGTRNEVEVLNLGFDMLNHSNGTNAVSTTKFEIEDSEIECLIMQDICGVISSEVIKEAKDMLKVLYGEYLNEKEIRISLDTKVIEMENKLNFEVEEKDSLKQRVSVLETSVNEKEKLATEASAALAKKMGQFEQVRQELNAVKEFASQQQILASGCNKEVNVVKGQLAEALAQIEILKEEAAQLNKSFEEKMEELKEANHRENMVCAISEERQTRLSSLEAKEMELRKQVETIIGNINESSKMLADFECTVTGRLRKDNARFEHSYSQLDSLVKKANLLRRTTLLYQQRLEKRCSDLQLAEAEVDLLGDDVDTLLSLLEKIYIALDHYSPVLQHYPGIMEILKVIKRKLTGESTKLVKSSPA</sequence>
<feature type="coiled-coil region" evidence="1">
    <location>
        <begin position="724"/>
        <end position="769"/>
    </location>
</feature>
<reference evidence="4" key="1">
    <citation type="journal article" date="2023" name="Proc. Natl. Acad. Sci. U.S.A.">
        <title>Genomic and structural basis for evolution of tropane alkaloid biosynthesis.</title>
        <authorList>
            <person name="Wanga Y.-J."/>
            <person name="Taina T."/>
            <person name="Yua J.-Y."/>
            <person name="Lia J."/>
            <person name="Xua B."/>
            <person name="Chenc J."/>
            <person name="D'Auriad J.C."/>
            <person name="Huanga J.-P."/>
            <person name="Huanga S.-X."/>
        </authorList>
    </citation>
    <scope>NUCLEOTIDE SEQUENCE [LARGE SCALE GENOMIC DNA]</scope>
    <source>
        <strain evidence="4">cv. KIB-2019</strain>
    </source>
</reference>
<proteinExistence type="predicted"/>
<gene>
    <name evidence="3" type="ORF">K7X08_017861</name>
</gene>
<protein>
    <recommendedName>
        <fullName evidence="5">WPP domain-associated protein</fullName>
    </recommendedName>
</protein>
<accession>A0A9Q1R8E2</accession>
<evidence type="ECO:0000313" key="4">
    <source>
        <dbReference type="Proteomes" id="UP001152561"/>
    </source>
</evidence>
<feature type="coiled-coil region" evidence="1">
    <location>
        <begin position="486"/>
        <end position="520"/>
    </location>
</feature>
<keyword evidence="4" id="KW-1185">Reference proteome</keyword>
<dbReference type="EMBL" id="JAJAGQ010000013">
    <property type="protein sequence ID" value="KAJ8545278.1"/>
    <property type="molecule type" value="Genomic_DNA"/>
</dbReference>
<dbReference type="InterPro" id="IPR037490">
    <property type="entry name" value="WAP"/>
</dbReference>
<evidence type="ECO:0008006" key="5">
    <source>
        <dbReference type="Google" id="ProtNLM"/>
    </source>
</evidence>
<feature type="compositionally biased region" description="Polar residues" evidence="2">
    <location>
        <begin position="351"/>
        <end position="365"/>
    </location>
</feature>
<dbReference type="Proteomes" id="UP001152561">
    <property type="component" value="Unassembled WGS sequence"/>
</dbReference>
<organism evidence="3 4">
    <name type="scientific">Anisodus acutangulus</name>
    <dbReference type="NCBI Taxonomy" id="402998"/>
    <lineage>
        <taxon>Eukaryota</taxon>
        <taxon>Viridiplantae</taxon>
        <taxon>Streptophyta</taxon>
        <taxon>Embryophyta</taxon>
        <taxon>Tracheophyta</taxon>
        <taxon>Spermatophyta</taxon>
        <taxon>Magnoliopsida</taxon>
        <taxon>eudicotyledons</taxon>
        <taxon>Gunneridae</taxon>
        <taxon>Pentapetalae</taxon>
        <taxon>asterids</taxon>
        <taxon>lamiids</taxon>
        <taxon>Solanales</taxon>
        <taxon>Solanaceae</taxon>
        <taxon>Solanoideae</taxon>
        <taxon>Hyoscyameae</taxon>
        <taxon>Anisodus</taxon>
    </lineage>
</organism>
<evidence type="ECO:0000313" key="3">
    <source>
        <dbReference type="EMBL" id="KAJ8545278.1"/>
    </source>
</evidence>
<dbReference type="PANTHER" id="PTHR33883">
    <property type="entry name" value="WPP DOMAIN-ASSOCIATED PROTEIN"/>
    <property type="match status" value="1"/>
</dbReference>
<dbReference type="OrthoDB" id="619142at2759"/>
<evidence type="ECO:0000256" key="1">
    <source>
        <dbReference type="SAM" id="Coils"/>
    </source>
</evidence>
<dbReference type="AlphaFoldDB" id="A0A9Q1R8E2"/>
<dbReference type="PANTHER" id="PTHR33883:SF9">
    <property type="entry name" value="WPP DOMAIN-ASSOCIATED PROTEIN-LIKE"/>
    <property type="match status" value="1"/>
</dbReference>
<feature type="compositionally biased region" description="Basic and acidic residues" evidence="2">
    <location>
        <begin position="366"/>
        <end position="375"/>
    </location>
</feature>